<dbReference type="SUPFAM" id="SSF48657">
    <property type="entry name" value="FinO-like"/>
    <property type="match status" value="1"/>
</dbReference>
<protein>
    <recommendedName>
        <fullName evidence="4">RNA chaperone ProQ</fullName>
    </recommendedName>
</protein>
<feature type="compositionally biased region" description="Polar residues" evidence="5">
    <location>
        <begin position="142"/>
        <end position="158"/>
    </location>
</feature>
<dbReference type="GO" id="GO:0005829">
    <property type="term" value="C:cytosol"/>
    <property type="evidence" value="ECO:0007669"/>
    <property type="project" value="TreeGrafter"/>
</dbReference>
<dbReference type="KEGG" id="alt:ambt_08020"/>
<gene>
    <name evidence="4" type="primary">proQ</name>
    <name evidence="7" type="ordered locus">ambt_08020</name>
</gene>
<comment type="similarity">
    <text evidence="4">Belongs to the ProQ family.</text>
</comment>
<dbReference type="GO" id="GO:0010608">
    <property type="term" value="P:post-transcriptional regulation of gene expression"/>
    <property type="evidence" value="ECO:0007669"/>
    <property type="project" value="InterPro"/>
</dbReference>
<dbReference type="AlphaFoldDB" id="F5Z7T9"/>
<comment type="function">
    <text evidence="4">RNA chaperone with significant RNA binding, RNA strand exchange and RNA duplexing activities.</text>
</comment>
<dbReference type="EMBL" id="CP002339">
    <property type="protein sequence ID" value="AEF03132.1"/>
    <property type="molecule type" value="Genomic_DNA"/>
</dbReference>
<keyword evidence="3 4" id="KW-0143">Chaperone</keyword>
<evidence type="ECO:0000256" key="2">
    <source>
        <dbReference type="ARBA" id="ARBA00022884"/>
    </source>
</evidence>
<feature type="region of interest" description="Disordered" evidence="5">
    <location>
        <begin position="100"/>
        <end position="186"/>
    </location>
</feature>
<dbReference type="Pfam" id="PF04352">
    <property type="entry name" value="ProQ"/>
    <property type="match status" value="1"/>
</dbReference>
<feature type="domain" description="ProQ/FinO" evidence="6">
    <location>
        <begin position="12"/>
        <end position="126"/>
    </location>
</feature>
<evidence type="ECO:0000313" key="7">
    <source>
        <dbReference type="EMBL" id="AEF03132.1"/>
    </source>
</evidence>
<evidence type="ECO:0000256" key="3">
    <source>
        <dbReference type="ARBA" id="ARBA00023186"/>
    </source>
</evidence>
<evidence type="ECO:0000256" key="1">
    <source>
        <dbReference type="ARBA" id="ARBA00022490"/>
    </source>
</evidence>
<proteinExistence type="inferred from homology"/>
<dbReference type="InterPro" id="IPR023529">
    <property type="entry name" value="ProQ"/>
</dbReference>
<sequence length="230" mass="25602">MNNLESLMESPEKFTSSKEVIAFLSETFPKCFSIEGEALPLKIGIFQDLAQRLESEERVSKTLLRSTLRHYTNSWRYLYSIKEGANRVDLDGVEGETIEKEHADHAQKQLEESKAKAAEKRKAKQAQQPQKKEKRQFARPKSSGSTPAGSNKEGQQGTKPKIQRPTKTPPAKLTDADMQQGTNVTVKLGKTPMPAVITEIAKDGIHVQLDSGMVVKVNADALRLARSKRS</sequence>
<dbReference type="Proteomes" id="UP000000683">
    <property type="component" value="Chromosome"/>
</dbReference>
<dbReference type="PANTHER" id="PTHR38106">
    <property type="entry name" value="RNA CHAPERONE PROQ"/>
    <property type="match status" value="1"/>
</dbReference>
<dbReference type="InterPro" id="IPR035236">
    <property type="entry name" value="ProQ_C"/>
</dbReference>
<dbReference type="SMART" id="SM00945">
    <property type="entry name" value="ProQ"/>
    <property type="match status" value="1"/>
</dbReference>
<evidence type="ECO:0000256" key="4">
    <source>
        <dbReference type="HAMAP-Rule" id="MF_00749"/>
    </source>
</evidence>
<keyword evidence="1 4" id="KW-0963">Cytoplasm</keyword>
<dbReference type="InterPro" id="IPR016103">
    <property type="entry name" value="ProQ/FinO"/>
</dbReference>
<name>F5Z7T9_ALTNA</name>
<dbReference type="HAMAP" id="MF_00749">
    <property type="entry name" value="ProQ"/>
    <property type="match status" value="1"/>
</dbReference>
<dbReference type="NCBIfam" id="NF003434">
    <property type="entry name" value="PRK04950.1"/>
    <property type="match status" value="1"/>
</dbReference>
<keyword evidence="2 4" id="KW-0694">RNA-binding</keyword>
<accession>F5Z7T9</accession>
<dbReference type="eggNOG" id="COG3109">
    <property type="taxonomic scope" value="Bacteria"/>
</dbReference>
<keyword evidence="8" id="KW-1185">Reference proteome</keyword>
<feature type="compositionally biased region" description="Basic and acidic residues" evidence="5">
    <location>
        <begin position="100"/>
        <end position="120"/>
    </location>
</feature>
<dbReference type="GO" id="GO:0034057">
    <property type="term" value="F:RNA strand-exchange activity"/>
    <property type="evidence" value="ECO:0007669"/>
    <property type="project" value="UniProtKB-UniRule"/>
</dbReference>
<evidence type="ECO:0000259" key="6">
    <source>
        <dbReference type="SMART" id="SM00945"/>
    </source>
</evidence>
<dbReference type="Gene3D" id="1.10.1710.10">
    <property type="entry name" value="ProQ/FinO domain"/>
    <property type="match status" value="1"/>
</dbReference>
<dbReference type="Pfam" id="PF17516">
    <property type="entry name" value="ProQ_C"/>
    <property type="match status" value="1"/>
</dbReference>
<reference evidence="7 8" key="1">
    <citation type="journal article" date="2011" name="J. Bacteriol.">
        <title>Complete genome sequence of the polycyclic aromatic hydrocarbon-degrading bacterium Alteromonas sp. strain SN2.</title>
        <authorList>
            <person name="Jin H.M."/>
            <person name="Jeong H."/>
            <person name="Moon E.J."/>
            <person name="Math R.K."/>
            <person name="Lee K."/>
            <person name="Kim H.J."/>
            <person name="Jeon C.O."/>
            <person name="Oh T.K."/>
            <person name="Kim J.F."/>
        </authorList>
    </citation>
    <scope>NUCLEOTIDE SEQUENCE [LARGE SCALE GENOMIC DNA]</scope>
    <source>
        <strain evidence="8">JCM 17741 / KACC 18427 / KCTC 11700BP / SN2</strain>
    </source>
</reference>
<dbReference type="HOGENOM" id="CLU_113254_0_0_6"/>
<organism evidence="7 8">
    <name type="scientific">Alteromonas naphthalenivorans</name>
    <dbReference type="NCBI Taxonomy" id="715451"/>
    <lineage>
        <taxon>Bacteria</taxon>
        <taxon>Pseudomonadati</taxon>
        <taxon>Pseudomonadota</taxon>
        <taxon>Gammaproteobacteria</taxon>
        <taxon>Alteromonadales</taxon>
        <taxon>Alteromonadaceae</taxon>
        <taxon>Alteromonas/Salinimonas group</taxon>
        <taxon>Alteromonas</taxon>
    </lineage>
</organism>
<comment type="subcellular location">
    <subcellularLocation>
        <location evidence="4">Cytoplasm</location>
    </subcellularLocation>
</comment>
<evidence type="ECO:0000313" key="8">
    <source>
        <dbReference type="Proteomes" id="UP000000683"/>
    </source>
</evidence>
<evidence type="ECO:0000256" key="5">
    <source>
        <dbReference type="SAM" id="MobiDB-lite"/>
    </source>
</evidence>
<dbReference type="PANTHER" id="PTHR38106:SF1">
    <property type="entry name" value="RNA CHAPERONE PROQ"/>
    <property type="match status" value="1"/>
</dbReference>
<dbReference type="GO" id="GO:0033592">
    <property type="term" value="F:RNA strand annealing activity"/>
    <property type="evidence" value="ECO:0007669"/>
    <property type="project" value="UniProtKB-UniRule"/>
</dbReference>
<dbReference type="InterPro" id="IPR036442">
    <property type="entry name" value="ProQ/FinO_sf"/>
</dbReference>